<dbReference type="SUPFAM" id="SSF47413">
    <property type="entry name" value="lambda repressor-like DNA-binding domains"/>
    <property type="match status" value="1"/>
</dbReference>
<dbReference type="PANTHER" id="PTHR36924">
    <property type="entry name" value="ANTITOXIN HIGA-1"/>
    <property type="match status" value="1"/>
</dbReference>
<organism evidence="3 4">
    <name type="scientific">Larkinella bovis</name>
    <dbReference type="NCBI Taxonomy" id="683041"/>
    <lineage>
        <taxon>Bacteria</taxon>
        <taxon>Pseudomonadati</taxon>
        <taxon>Bacteroidota</taxon>
        <taxon>Cytophagia</taxon>
        <taxon>Cytophagales</taxon>
        <taxon>Spirosomataceae</taxon>
        <taxon>Larkinella</taxon>
    </lineage>
</organism>
<dbReference type="InterPro" id="IPR001387">
    <property type="entry name" value="Cro/C1-type_HTH"/>
</dbReference>
<dbReference type="InterPro" id="IPR013430">
    <property type="entry name" value="Toxin_antidote_HigA"/>
</dbReference>
<keyword evidence="1" id="KW-0238">DNA-binding</keyword>
<comment type="caution">
    <text evidence="3">The sequence shown here is derived from an EMBL/GenBank/DDBJ whole genome shotgun (WGS) entry which is preliminary data.</text>
</comment>
<accession>A0ABW0IEC2</accession>
<sequence>MSIMHNPSHPGAILKDLYLDGVGLSVTQAAESLGVSRKTLSQIINGHAGISPQMALTLAQAFPTSTPEQWLDLQQQYDLWQARQKQQPVIAPLWPAPGRAAAGR</sequence>
<dbReference type="Pfam" id="PF01381">
    <property type="entry name" value="HTH_3"/>
    <property type="match status" value="1"/>
</dbReference>
<proteinExistence type="predicted"/>
<dbReference type="EMBL" id="JBHSMA010000004">
    <property type="protein sequence ID" value="MFC5410731.1"/>
    <property type="molecule type" value="Genomic_DNA"/>
</dbReference>
<reference evidence="4" key="1">
    <citation type="journal article" date="2019" name="Int. J. Syst. Evol. Microbiol.">
        <title>The Global Catalogue of Microorganisms (GCM) 10K type strain sequencing project: providing services to taxonomists for standard genome sequencing and annotation.</title>
        <authorList>
            <consortium name="The Broad Institute Genomics Platform"/>
            <consortium name="The Broad Institute Genome Sequencing Center for Infectious Disease"/>
            <person name="Wu L."/>
            <person name="Ma J."/>
        </authorList>
    </citation>
    <scope>NUCLEOTIDE SEQUENCE [LARGE SCALE GENOMIC DNA]</scope>
    <source>
        <strain evidence="4">CCUG 55250</strain>
    </source>
</reference>
<dbReference type="SMART" id="SM00530">
    <property type="entry name" value="HTH_XRE"/>
    <property type="match status" value="1"/>
</dbReference>
<evidence type="ECO:0000256" key="1">
    <source>
        <dbReference type="ARBA" id="ARBA00023125"/>
    </source>
</evidence>
<dbReference type="Proteomes" id="UP001596106">
    <property type="component" value="Unassembled WGS sequence"/>
</dbReference>
<evidence type="ECO:0000313" key="4">
    <source>
        <dbReference type="Proteomes" id="UP001596106"/>
    </source>
</evidence>
<protein>
    <submittedName>
        <fullName evidence="3">HigA family addiction module antitoxin</fullName>
    </submittedName>
</protein>
<dbReference type="NCBIfam" id="TIGR02607">
    <property type="entry name" value="antidote_HigA"/>
    <property type="match status" value="1"/>
</dbReference>
<gene>
    <name evidence="3" type="ORF">ACFPMF_15520</name>
</gene>
<name>A0ABW0IEC2_9BACT</name>
<dbReference type="RefSeq" id="WP_379846695.1">
    <property type="nucleotide sequence ID" value="NZ_JBHSMA010000004.1"/>
</dbReference>
<dbReference type="InterPro" id="IPR010982">
    <property type="entry name" value="Lambda_DNA-bd_dom_sf"/>
</dbReference>
<feature type="domain" description="HTH cro/C1-type" evidence="2">
    <location>
        <begin position="23"/>
        <end position="69"/>
    </location>
</feature>
<dbReference type="PROSITE" id="PS50943">
    <property type="entry name" value="HTH_CROC1"/>
    <property type="match status" value="1"/>
</dbReference>
<evidence type="ECO:0000313" key="3">
    <source>
        <dbReference type="EMBL" id="MFC5410731.1"/>
    </source>
</evidence>
<keyword evidence="4" id="KW-1185">Reference proteome</keyword>
<dbReference type="CDD" id="cd00093">
    <property type="entry name" value="HTH_XRE"/>
    <property type="match status" value="1"/>
</dbReference>
<evidence type="ECO:0000259" key="2">
    <source>
        <dbReference type="PROSITE" id="PS50943"/>
    </source>
</evidence>
<dbReference type="PANTHER" id="PTHR36924:SF1">
    <property type="entry name" value="ANTITOXIN HIGA-1"/>
    <property type="match status" value="1"/>
</dbReference>
<dbReference type="Gene3D" id="1.10.260.40">
    <property type="entry name" value="lambda repressor-like DNA-binding domains"/>
    <property type="match status" value="1"/>
</dbReference>